<geneLocation type="plasmid" evidence="1">
    <name>pHSJD-312</name>
</geneLocation>
<dbReference type="RefSeq" id="WP_172693334.1">
    <property type="nucleotide sequence ID" value="NZ_MG973074.1"/>
</dbReference>
<organism evidence="1">
    <name type="scientific">Clostridioides difficile</name>
    <name type="common">Peptoclostridium difficile</name>
    <dbReference type="NCBI Taxonomy" id="1496"/>
    <lineage>
        <taxon>Bacteria</taxon>
        <taxon>Bacillati</taxon>
        <taxon>Bacillota</taxon>
        <taxon>Clostridia</taxon>
        <taxon>Peptostreptococcales</taxon>
        <taxon>Peptostreptococcaceae</taxon>
        <taxon>Clostridioides</taxon>
    </lineage>
</organism>
<gene>
    <name evidence="1" type="ORF">pHSJD-312_00134</name>
</gene>
<accession>A0A386JCB7</accession>
<dbReference type="EMBL" id="MG973074">
    <property type="protein sequence ID" value="AYD68755.1"/>
    <property type="molecule type" value="Genomic_DNA"/>
</dbReference>
<sequence length="286" mass="33188">MSSNIKQIFKSGRDTKVFAVEDDLSVNDFYNEIGILKAILHSKVSRITMIINDSKNNSNTKLKFCFNVNEWKEFSNLLKDGPEGFGKNCVNTNTKPKYKKTKINKYTSFEDGYKEIRNFSVSCNKDNQKEGKYYWTISISIGKGKLKDPKNSYKGIIKETYSELKQNYFVLQTEEINEMIEMVNKYIPLWENSMFPIFLENRKAFSKRLIENNSDYGTIGRWNNSPNKNSGDYIKNNVNDTKNSEFCSACNVHVDEKTEKITNSKYGRTLCYKCSNELNKTKGDKK</sequence>
<protein>
    <submittedName>
        <fullName evidence="1">Uncharacterized protein</fullName>
    </submittedName>
</protein>
<evidence type="ECO:0000313" key="1">
    <source>
        <dbReference type="EMBL" id="AYD68755.1"/>
    </source>
</evidence>
<name>A0A386JCB7_CLODI</name>
<reference evidence="1" key="1">
    <citation type="journal article" date="2018" name="Sci. Rep.">
        <title>Novel Clade C-I Clostridium difficile strains escape diagnostic tests, differ in pathogenicity potential and carry toxins on extrachromosomal elements.</title>
        <authorList>
            <person name="Ramirez-Vargas G."/>
            <person name="Lopez-Urena D."/>
            <person name="Badilla A."/>
            <person name="Orozco-Aguilar J."/>
            <person name="Murillo T."/>
            <person name="Rojas P."/>
            <person name="Riedel T."/>
            <person name="Overmann J."/>
            <person name="Gonzalez G."/>
            <person name="Chaves-Olarte E."/>
            <person name="Quesada-Gomez C."/>
            <person name="Rodriguez C."/>
        </authorList>
    </citation>
    <scope>NUCLEOTIDE SEQUENCE</scope>
    <source>
        <strain evidence="1">HSJD-312</strain>
        <plasmid evidence="1">pHSJD-312</plasmid>
    </source>
</reference>
<keyword evidence="1" id="KW-0614">Plasmid</keyword>
<dbReference type="AlphaFoldDB" id="A0A386JCB7"/>
<proteinExistence type="predicted"/>